<evidence type="ECO:0000313" key="2">
    <source>
        <dbReference type="Proteomes" id="UP000276985"/>
    </source>
</evidence>
<dbReference type="Proteomes" id="UP000276985">
    <property type="component" value="Unassembled WGS sequence"/>
</dbReference>
<accession>A0ABD7K8M5</accession>
<sequence length="171" mass="18318">MQSLFLNGTVGVGKSTVAEALAGRLAGRGVAHALLDLDAIRHCWPAPADDPFNLALELRNLAVLAANYRAAGAQRLILAGVLERRADLARYRDALGGGRLSLCRLQASPETLAARLRIRHASDPQGLAWHLRRSAELDAILREAALDDLVVETDRIAADDVAQALLAAFGW</sequence>
<organism evidence="1 2">
    <name type="scientific">Pseudomonas aeruginosa</name>
    <dbReference type="NCBI Taxonomy" id="287"/>
    <lineage>
        <taxon>Bacteria</taxon>
        <taxon>Pseudomonadati</taxon>
        <taxon>Pseudomonadota</taxon>
        <taxon>Gammaproteobacteria</taxon>
        <taxon>Pseudomonadales</taxon>
        <taxon>Pseudomonadaceae</taxon>
        <taxon>Pseudomonas</taxon>
    </lineage>
</organism>
<reference evidence="1 2" key="1">
    <citation type="submission" date="2018-12" db="EMBL/GenBank/DDBJ databases">
        <title>Pseudomonas aeruginosa Diversity Panel.</title>
        <authorList>
            <person name="Snesrud E."/>
            <person name="Mcgann P."/>
        </authorList>
    </citation>
    <scope>NUCLEOTIDE SEQUENCE [LARGE SCALE GENOMIC DNA]</scope>
    <source>
        <strain evidence="1 2">MRSN6241</strain>
    </source>
</reference>
<keyword evidence="1" id="KW-0808">Transferase</keyword>
<keyword evidence="1" id="KW-0418">Kinase</keyword>
<dbReference type="EC" id="2.7.1.25" evidence="1"/>
<name>A0ABD7K8M5_PSEAI</name>
<gene>
    <name evidence="1" type="ORF">DY940_06695</name>
</gene>
<dbReference type="AlphaFoldDB" id="A0ABD7K8M5"/>
<dbReference type="InterPro" id="IPR027417">
    <property type="entry name" value="P-loop_NTPase"/>
</dbReference>
<proteinExistence type="predicted"/>
<comment type="caution">
    <text evidence="1">The sequence shown here is derived from an EMBL/GenBank/DDBJ whole genome shotgun (WGS) entry which is preliminary data.</text>
</comment>
<dbReference type="Gene3D" id="3.40.50.300">
    <property type="entry name" value="P-loop containing nucleotide triphosphate hydrolases"/>
    <property type="match status" value="1"/>
</dbReference>
<dbReference type="RefSeq" id="WP_012076470.1">
    <property type="nucleotide sequence ID" value="NZ_JAOYTE010000044.1"/>
</dbReference>
<dbReference type="EMBL" id="RXTL01000006">
    <property type="protein sequence ID" value="RTS50793.1"/>
    <property type="molecule type" value="Genomic_DNA"/>
</dbReference>
<dbReference type="Pfam" id="PF13238">
    <property type="entry name" value="AAA_18"/>
    <property type="match status" value="1"/>
</dbReference>
<dbReference type="SUPFAM" id="SSF52540">
    <property type="entry name" value="P-loop containing nucleoside triphosphate hydrolases"/>
    <property type="match status" value="1"/>
</dbReference>
<protein>
    <submittedName>
        <fullName evidence="1">Adenylyl-sulfate kinase</fullName>
        <ecNumber evidence="1">2.7.1.25</ecNumber>
    </submittedName>
</protein>
<dbReference type="GO" id="GO:0004020">
    <property type="term" value="F:adenylylsulfate kinase activity"/>
    <property type="evidence" value="ECO:0007669"/>
    <property type="project" value="UniProtKB-EC"/>
</dbReference>
<evidence type="ECO:0000313" key="1">
    <source>
        <dbReference type="EMBL" id="RTS50793.1"/>
    </source>
</evidence>